<sequence length="63" mass="7010">MPDEVGTRLAEGETGQAEPDWPELADWLLDANKVAFFASKIEIQARSTRMTAYGYSENATFVI</sequence>
<dbReference type="EMBL" id="LGGH01000186">
    <property type="protein sequence ID" value="KUK66689.1"/>
    <property type="molecule type" value="Genomic_DNA"/>
</dbReference>
<feature type="region of interest" description="Disordered" evidence="1">
    <location>
        <begin position="1"/>
        <end position="20"/>
    </location>
</feature>
<evidence type="ECO:0000256" key="1">
    <source>
        <dbReference type="SAM" id="MobiDB-lite"/>
    </source>
</evidence>
<comment type="caution">
    <text evidence="2">The sequence shown here is derived from an EMBL/GenBank/DDBJ whole genome shotgun (WGS) entry which is preliminary data.</text>
</comment>
<dbReference type="AlphaFoldDB" id="A0A101GY55"/>
<gene>
    <name evidence="2" type="ORF">XD86_1117</name>
</gene>
<name>A0A101GY55_9BACT</name>
<protein>
    <submittedName>
        <fullName evidence="2">Uncharacterized protein</fullName>
    </submittedName>
</protein>
<proteinExistence type="predicted"/>
<evidence type="ECO:0000313" key="3">
    <source>
        <dbReference type="Proteomes" id="UP000054260"/>
    </source>
</evidence>
<reference evidence="3" key="1">
    <citation type="journal article" date="2015" name="MBio">
        <title>Genome-Resolved Metagenomic Analysis Reveals Roles for Candidate Phyla and Other Microbial Community Members in Biogeochemical Transformations in Oil Reservoirs.</title>
        <authorList>
            <person name="Hu P."/>
            <person name="Tom L."/>
            <person name="Singh A."/>
            <person name="Thomas B.C."/>
            <person name="Baker B.J."/>
            <person name="Piceno Y.M."/>
            <person name="Andersen G.L."/>
            <person name="Banfield J.F."/>
        </authorList>
    </citation>
    <scope>NUCLEOTIDE SEQUENCE [LARGE SCALE GENOMIC DNA]</scope>
</reference>
<evidence type="ECO:0000313" key="2">
    <source>
        <dbReference type="EMBL" id="KUK66689.1"/>
    </source>
</evidence>
<dbReference type="PATRIC" id="fig|1236046.6.peg.1390"/>
<accession>A0A101GY55</accession>
<dbReference type="Proteomes" id="UP000054260">
    <property type="component" value="Unassembled WGS sequence"/>
</dbReference>
<organism evidence="2 3">
    <name type="scientific">Mesotoga infera</name>
    <dbReference type="NCBI Taxonomy" id="1236046"/>
    <lineage>
        <taxon>Bacteria</taxon>
        <taxon>Thermotogati</taxon>
        <taxon>Thermotogota</taxon>
        <taxon>Thermotogae</taxon>
        <taxon>Kosmotogales</taxon>
        <taxon>Kosmotogaceae</taxon>
        <taxon>Mesotoga</taxon>
    </lineage>
</organism>